<keyword evidence="2" id="KW-1185">Reference proteome</keyword>
<proteinExistence type="predicted"/>
<evidence type="ECO:0000313" key="1">
    <source>
        <dbReference type="EMBL" id="UQA95678.1"/>
    </source>
</evidence>
<dbReference type="EMBL" id="CP086322">
    <property type="protein sequence ID" value="UQA95678.1"/>
    <property type="molecule type" value="Genomic_DNA"/>
</dbReference>
<organism evidence="1 2">
    <name type="scientific">Streptomyces halobius</name>
    <dbReference type="NCBI Taxonomy" id="2879846"/>
    <lineage>
        <taxon>Bacteria</taxon>
        <taxon>Bacillati</taxon>
        <taxon>Actinomycetota</taxon>
        <taxon>Actinomycetes</taxon>
        <taxon>Kitasatosporales</taxon>
        <taxon>Streptomycetaceae</taxon>
        <taxon>Streptomyces</taxon>
    </lineage>
</organism>
<sequence>MSADTKRNGLVPLGYDTALALEIIPFKGGTKGYLASPEQRRRYLEALNPAARATTGQPISQHLGPYLLVKGLFFLALMKPTDPARIDKHLKWQYRRHLFMEVLEQYERTGAIDPARFPTLDDFAARHSAPGHP</sequence>
<evidence type="ECO:0000313" key="2">
    <source>
        <dbReference type="Proteomes" id="UP000830115"/>
    </source>
</evidence>
<name>A0ABY4MD86_9ACTN</name>
<dbReference type="Proteomes" id="UP000830115">
    <property type="component" value="Chromosome"/>
</dbReference>
<gene>
    <name evidence="1" type="ORF">K9S39_30840</name>
</gene>
<reference evidence="1" key="1">
    <citation type="submission" date="2021-10" db="EMBL/GenBank/DDBJ databases">
        <title>Streptomyces nigrumlapis sp.nov.,an antimicrobial producing actinobacterium isolated from Black Gobi rocks.</title>
        <authorList>
            <person name="Wen Y."/>
            <person name="Zhang W."/>
            <person name="Liu X.G."/>
        </authorList>
    </citation>
    <scope>NUCLEOTIDE SEQUENCE</scope>
    <source>
        <strain evidence="1">ST13-2-2</strain>
    </source>
</reference>
<protein>
    <submittedName>
        <fullName evidence="1">Uncharacterized protein</fullName>
    </submittedName>
</protein>
<accession>A0ABY4MD86</accession>
<dbReference type="RefSeq" id="WP_248866591.1">
    <property type="nucleotide sequence ID" value="NZ_CP086322.1"/>
</dbReference>